<evidence type="ECO:0000256" key="7">
    <source>
        <dbReference type="ARBA" id="ARBA00023303"/>
    </source>
</evidence>
<evidence type="ECO:0000256" key="10">
    <source>
        <dbReference type="SAM" id="MobiDB-lite"/>
    </source>
</evidence>
<evidence type="ECO:0000313" key="12">
    <source>
        <dbReference type="Proteomes" id="UP000887575"/>
    </source>
</evidence>
<dbReference type="PROSITE" id="PS50088">
    <property type="entry name" value="ANK_REPEAT"/>
    <property type="match status" value="5"/>
</dbReference>
<keyword evidence="11" id="KW-0472">Membrane</keyword>
<dbReference type="SUPFAM" id="SSF48403">
    <property type="entry name" value="Ankyrin repeat"/>
    <property type="match status" value="2"/>
</dbReference>
<feature type="repeat" description="ANK" evidence="8">
    <location>
        <begin position="136"/>
        <end position="168"/>
    </location>
</feature>
<dbReference type="SMART" id="SM00248">
    <property type="entry name" value="ANK"/>
    <property type="match status" value="12"/>
</dbReference>
<organism evidence="12 13">
    <name type="scientific">Mesorhabditis belari</name>
    <dbReference type="NCBI Taxonomy" id="2138241"/>
    <lineage>
        <taxon>Eukaryota</taxon>
        <taxon>Metazoa</taxon>
        <taxon>Ecdysozoa</taxon>
        <taxon>Nematoda</taxon>
        <taxon>Chromadorea</taxon>
        <taxon>Rhabditida</taxon>
        <taxon>Rhabditina</taxon>
        <taxon>Rhabditomorpha</taxon>
        <taxon>Rhabditoidea</taxon>
        <taxon>Rhabditidae</taxon>
        <taxon>Mesorhabditinae</taxon>
        <taxon>Mesorhabditis</taxon>
    </lineage>
</organism>
<evidence type="ECO:0000256" key="2">
    <source>
        <dbReference type="ARBA" id="ARBA00022606"/>
    </source>
</evidence>
<keyword evidence="4 8" id="KW-0040">ANK repeat</keyword>
<keyword evidence="7" id="KW-0407">Ion channel</keyword>
<name>A0AAF3EYL6_9BILA</name>
<accession>A0AAF3EYL6</accession>
<keyword evidence="6" id="KW-0325">Glycoprotein</keyword>
<keyword evidence="5" id="KW-0406">Ion transport</keyword>
<evidence type="ECO:0000256" key="1">
    <source>
        <dbReference type="ARBA" id="ARBA00022448"/>
    </source>
</evidence>
<feature type="transmembrane region" description="Helical" evidence="11">
    <location>
        <begin position="1055"/>
        <end position="1075"/>
    </location>
</feature>
<dbReference type="PANTHER" id="PTHR47143">
    <property type="entry name" value="TRANSIENT RECEPTOR POTENTIAL CATION CHANNEL PROTEIN PAINLESS"/>
    <property type="match status" value="1"/>
</dbReference>
<feature type="transmembrane region" description="Helical" evidence="11">
    <location>
        <begin position="1127"/>
        <end position="1147"/>
    </location>
</feature>
<dbReference type="GO" id="GO:0022857">
    <property type="term" value="F:transmembrane transporter activity"/>
    <property type="evidence" value="ECO:0007669"/>
    <property type="project" value="TreeGrafter"/>
</dbReference>
<feature type="repeat" description="ANK" evidence="8">
    <location>
        <begin position="760"/>
        <end position="792"/>
    </location>
</feature>
<evidence type="ECO:0000256" key="4">
    <source>
        <dbReference type="ARBA" id="ARBA00023043"/>
    </source>
</evidence>
<dbReference type="Pfam" id="PF12796">
    <property type="entry name" value="Ank_2"/>
    <property type="match status" value="4"/>
</dbReference>
<protein>
    <submittedName>
        <fullName evidence="13">Uncharacterized protein</fullName>
    </submittedName>
</protein>
<dbReference type="InterPro" id="IPR052076">
    <property type="entry name" value="TRP_cation_channel"/>
</dbReference>
<keyword evidence="11" id="KW-0812">Transmembrane</keyword>
<evidence type="ECO:0000256" key="8">
    <source>
        <dbReference type="PROSITE-ProRule" id="PRU00023"/>
    </source>
</evidence>
<dbReference type="InterPro" id="IPR002110">
    <property type="entry name" value="Ankyrin_rpt"/>
</dbReference>
<evidence type="ECO:0000313" key="13">
    <source>
        <dbReference type="WBParaSite" id="MBELARI_LOCUS19292"/>
    </source>
</evidence>
<feature type="compositionally biased region" description="Basic and acidic residues" evidence="10">
    <location>
        <begin position="1388"/>
        <end position="1398"/>
    </location>
</feature>
<feature type="repeat" description="ANK" evidence="8">
    <location>
        <begin position="695"/>
        <end position="727"/>
    </location>
</feature>
<sequence>MSLRRPSRYRGGQKVNDANIEINALLETQPFDDKPSSTGEVQFDEDGLTVVHRAIENGNYNLLILSLFKAKTIEERKKLVNAKTQKHLNADRPKGLTPFHMAAYARGKNHSMEETLYKMLIELQKHKGKIDELNSSGLSPLHYAAYRNSVLAVRVLTRCGCDLNAVNQEGRTPLMIACIRKAKEVITLLLNKRETLDFERKDRFGNTFLHLMAQYCDEDLINTFLDIDEILRIDDGRFFERINRVQKLINLPSQERRMTPLRIVVERGFLTALQRMRFLLRWVPAEPEKVERSQQKKNKEEERERIEKAKNETIKNNTDILHIAASIGNGSTNLLIVQELIKRIIMSSGPLAFGIFLDLLFNKDISKARYNVVELQRLIVWIKESDDLEFEMLQSYQYRSDQENQNLSNAAYECPIEELEELQNGKDEKSLAKSIIAPQPLSVWRLSDQNERISDESLLRIPGVLLDPEEIVVEKDKRASSIIELQEHSFSPIWRTSDQGDGRRFFSSTLSQQTTIDSGMIEEPEDIIEIMDSKERSKSIDKRDINGMTPLLHTAFTGAWEAAQALIKRSTALKPSELFFDENNAGENMIIVAAGNNHPEYLDKLFEELSKRQLLDKRFWSRSASSQTTPLHCVAENGSLKGTMKLIEEHARIDSLNSHNQTLLHVAAKAGHLPVVEYILRLPDIVSIINYKDYRWNTPLHLAAQFGFEEIIQALLRKGADPKIRNFYRKTAFDVAVVKGHLECVKILLKYFKIDGENDRIKAPIHYAAKHGHDNVVQYLLRHGAQIDILVNMESGESDETALTIALDFGRRNVAKKLLTKTNELDPLKSRSWESLLFHKKKRTEKDQDPYDTPMRRLIKDFPDLAELVMDQCICESDGIITYNFEFIDDPFLMQLKDENGNETGEYRVFDERGRRAIMENGDVRREATLYSKNGSQIYKEHPIMLMAKSDNPETKKLLEHRLVVKFIDYRWSNLGRFVSFWLSLLPYAIFLILYTIILLNRVKVEELEVDDSVNATNESIINLTTFIDHNLATIPSETQRNINDLDLMSSNGTVWSTNLILSVIAFVFWCYLLIKEIFQCYSFGSKAYFSSGENIIELTVYGLSLTTIILKARIDNDPKNNDSQAFWIFASIVVVLSWLNLLMLISKWKTFGIFVRMGQGRILSYRVILCWLSVCSCFCNNDESEIDEEEQNEIETEKAQNEKQAKVEMSFIDERFAQESLASLSTEKLLALNQQSIYALQKEVKNLNTKLKDQEEEHHVKESKLVEKLDRISEMLEEMKNGKEFGSDKMQTGNQMETMKTLETMNNEDVNIEDDGKDSSSTEAEWSDELMDPPAVNFTETEEQEESDNEACASLATMPQFPLPNNHKRKLSTTRWALLESSPNDPADWKAQRFSDT</sequence>
<feature type="region of interest" description="Disordered" evidence="10">
    <location>
        <begin position="1305"/>
        <end position="1398"/>
    </location>
</feature>
<reference evidence="13" key="1">
    <citation type="submission" date="2024-02" db="UniProtKB">
        <authorList>
            <consortium name="WormBaseParasite"/>
        </authorList>
    </citation>
    <scope>IDENTIFICATION</scope>
</reference>
<keyword evidence="3" id="KW-0677">Repeat</keyword>
<feature type="transmembrane region" description="Helical" evidence="11">
    <location>
        <begin position="978"/>
        <end position="1000"/>
    </location>
</feature>
<evidence type="ECO:0000256" key="5">
    <source>
        <dbReference type="ARBA" id="ARBA00023065"/>
    </source>
</evidence>
<dbReference type="InterPro" id="IPR036770">
    <property type="entry name" value="Ankyrin_rpt-contain_sf"/>
</dbReference>
<keyword evidence="2" id="KW-0716">Sensory transduction</keyword>
<feature type="compositionally biased region" description="Acidic residues" evidence="10">
    <location>
        <begin position="1341"/>
        <end position="1350"/>
    </location>
</feature>
<feature type="transmembrane region" description="Helical" evidence="11">
    <location>
        <begin position="1096"/>
        <end position="1115"/>
    </location>
</feature>
<keyword evidence="9" id="KW-0175">Coiled coil</keyword>
<feature type="repeat" description="ANK" evidence="8">
    <location>
        <begin position="659"/>
        <end position="681"/>
    </location>
</feature>
<evidence type="ECO:0000256" key="9">
    <source>
        <dbReference type="SAM" id="Coils"/>
    </source>
</evidence>
<dbReference type="Gene3D" id="1.25.40.20">
    <property type="entry name" value="Ankyrin repeat-containing domain"/>
    <property type="match status" value="3"/>
</dbReference>
<evidence type="ECO:0000256" key="3">
    <source>
        <dbReference type="ARBA" id="ARBA00022737"/>
    </source>
</evidence>
<dbReference type="WBParaSite" id="MBELARI_LOCUS19292">
    <property type="protein sequence ID" value="MBELARI_LOCUS19292"/>
    <property type="gene ID" value="MBELARI_LOCUS19292"/>
</dbReference>
<dbReference type="GO" id="GO:0034220">
    <property type="term" value="P:monoatomic ion transmembrane transport"/>
    <property type="evidence" value="ECO:0007669"/>
    <property type="project" value="UniProtKB-KW"/>
</dbReference>
<evidence type="ECO:0000256" key="11">
    <source>
        <dbReference type="SAM" id="Phobius"/>
    </source>
</evidence>
<keyword evidence="1" id="KW-0813">Transport</keyword>
<feature type="repeat" description="ANK" evidence="8">
    <location>
        <begin position="169"/>
        <end position="201"/>
    </location>
</feature>
<proteinExistence type="predicted"/>
<dbReference type="PROSITE" id="PS50297">
    <property type="entry name" value="ANK_REP_REGION"/>
    <property type="match status" value="4"/>
</dbReference>
<evidence type="ECO:0000256" key="6">
    <source>
        <dbReference type="ARBA" id="ARBA00023180"/>
    </source>
</evidence>
<dbReference type="GO" id="GO:1902495">
    <property type="term" value="C:transmembrane transporter complex"/>
    <property type="evidence" value="ECO:0007669"/>
    <property type="project" value="TreeGrafter"/>
</dbReference>
<keyword evidence="11" id="KW-1133">Transmembrane helix</keyword>
<feature type="coiled-coil region" evidence="9">
    <location>
        <begin position="289"/>
        <end position="316"/>
    </location>
</feature>
<dbReference type="Proteomes" id="UP000887575">
    <property type="component" value="Unassembled WGS sequence"/>
</dbReference>
<keyword evidence="12" id="KW-1185">Reference proteome</keyword>
<feature type="coiled-coil region" evidence="9">
    <location>
        <begin position="1238"/>
        <end position="1265"/>
    </location>
</feature>
<dbReference type="PANTHER" id="PTHR47143:SF1">
    <property type="entry name" value="ION_TRANS DOMAIN-CONTAINING PROTEIN"/>
    <property type="match status" value="1"/>
</dbReference>